<dbReference type="Pfam" id="PF02622">
    <property type="entry name" value="DUF179"/>
    <property type="match status" value="1"/>
</dbReference>
<reference evidence="1" key="1">
    <citation type="submission" date="2021-01" db="EMBL/GenBank/DDBJ databases">
        <title>Modified the classification status of verrucomicrobia.</title>
        <authorList>
            <person name="Feng X."/>
        </authorList>
    </citation>
    <scope>NUCLEOTIDE SEQUENCE</scope>
    <source>
        <strain evidence="1">KCTC 22201</strain>
    </source>
</reference>
<dbReference type="PANTHER" id="PTHR31984">
    <property type="entry name" value="TRANSPORTER, PUTATIVE (DUF179)-RELATED"/>
    <property type="match status" value="1"/>
</dbReference>
<comment type="caution">
    <text evidence="1">The sequence shown here is derived from an EMBL/GenBank/DDBJ whole genome shotgun (WGS) entry which is preliminary data.</text>
</comment>
<dbReference type="Gene3D" id="3.40.1740.10">
    <property type="entry name" value="VC0467-like"/>
    <property type="match status" value="1"/>
</dbReference>
<dbReference type="Proteomes" id="UP000658278">
    <property type="component" value="Unassembled WGS sequence"/>
</dbReference>
<name>A0A934R916_9BACT</name>
<dbReference type="EMBL" id="JAENII010000007">
    <property type="protein sequence ID" value="MBK1827444.1"/>
    <property type="molecule type" value="Genomic_DNA"/>
</dbReference>
<evidence type="ECO:0000313" key="1">
    <source>
        <dbReference type="EMBL" id="MBK1827444.1"/>
    </source>
</evidence>
<proteinExistence type="predicted"/>
<organism evidence="1 2">
    <name type="scientific">Haloferula rosea</name>
    <dbReference type="NCBI Taxonomy" id="490093"/>
    <lineage>
        <taxon>Bacteria</taxon>
        <taxon>Pseudomonadati</taxon>
        <taxon>Verrucomicrobiota</taxon>
        <taxon>Verrucomicrobiia</taxon>
        <taxon>Verrucomicrobiales</taxon>
        <taxon>Verrucomicrobiaceae</taxon>
        <taxon>Haloferula</taxon>
    </lineage>
</organism>
<dbReference type="InterPro" id="IPR003774">
    <property type="entry name" value="AlgH-like"/>
</dbReference>
<dbReference type="PANTHER" id="PTHR31984:SF17">
    <property type="entry name" value="TRANSCRIPTIONAL REGULATOR"/>
    <property type="match status" value="1"/>
</dbReference>
<sequence>MSEQQVQLDGSLLLATPSLRDGIFDRSVILLANHSPDEGAFGLILNQPTGQEVGHFLKQPEFSGLEKIPVHMGGPVSQQQLTFSAFWWSASDGLHWQVRIPAEEAVRRAKQPGVIVRAYIGYSGWSAGQLEDELKRQSWITAKPDAALLGKVHDLELWSDILSTMSPYHRLLIDAPADPGLN</sequence>
<accession>A0A934R916</accession>
<dbReference type="SUPFAM" id="SSF143456">
    <property type="entry name" value="VC0467-like"/>
    <property type="match status" value="1"/>
</dbReference>
<gene>
    <name evidence="1" type="ORF">JIN81_10445</name>
</gene>
<keyword evidence="2" id="KW-1185">Reference proteome</keyword>
<dbReference type="AlphaFoldDB" id="A0A934R916"/>
<evidence type="ECO:0000313" key="2">
    <source>
        <dbReference type="Proteomes" id="UP000658278"/>
    </source>
</evidence>
<dbReference type="RefSeq" id="WP_200278894.1">
    <property type="nucleotide sequence ID" value="NZ_JAENII010000007.1"/>
</dbReference>
<protein>
    <submittedName>
        <fullName evidence="1">YqgE/AlgH family protein</fullName>
    </submittedName>
</protein>